<evidence type="ECO:0000313" key="2">
    <source>
        <dbReference type="EMBL" id="KHE91346.1"/>
    </source>
</evidence>
<feature type="domain" description="Transposase IS200-like" evidence="1">
    <location>
        <begin position="9"/>
        <end position="123"/>
    </location>
</feature>
<dbReference type="Gene3D" id="3.30.70.1290">
    <property type="entry name" value="Transposase IS200-like"/>
    <property type="match status" value="1"/>
</dbReference>
<dbReference type="eggNOG" id="COG1943">
    <property type="taxonomic scope" value="Bacteria"/>
</dbReference>
<comment type="caution">
    <text evidence="2">The sequence shown here is derived from an EMBL/GenBank/DDBJ whole genome shotgun (WGS) entry which is preliminary data.</text>
</comment>
<evidence type="ECO:0000313" key="3">
    <source>
        <dbReference type="Proteomes" id="UP000030652"/>
    </source>
</evidence>
<dbReference type="Proteomes" id="UP000030652">
    <property type="component" value="Unassembled WGS sequence"/>
</dbReference>
<dbReference type="SMART" id="SM01321">
    <property type="entry name" value="Y1_Tnp"/>
    <property type="match status" value="1"/>
</dbReference>
<dbReference type="PANTHER" id="PTHR34322">
    <property type="entry name" value="TRANSPOSASE, Y1_TNP DOMAIN-CONTAINING"/>
    <property type="match status" value="1"/>
</dbReference>
<evidence type="ECO:0000259" key="1">
    <source>
        <dbReference type="SMART" id="SM01321"/>
    </source>
</evidence>
<reference evidence="2 3" key="1">
    <citation type="submission" date="2014-10" db="EMBL/GenBank/DDBJ databases">
        <title>Draft genome of anammox bacterium scalindua brodae, obtained using differential coverage binning of sequence data from two enrichment reactors.</title>
        <authorList>
            <person name="Speth D.R."/>
            <person name="Russ L."/>
            <person name="Kartal B."/>
            <person name="Op den Camp H.J."/>
            <person name="Dutilh B.E."/>
            <person name="Jetten M.S."/>
        </authorList>
    </citation>
    <scope>NUCLEOTIDE SEQUENCE [LARGE SCALE GENOMIC DNA]</scope>
    <source>
        <strain evidence="2">RU1</strain>
    </source>
</reference>
<name>A0A0B0EH28_9BACT</name>
<dbReference type="PANTHER" id="PTHR34322:SF2">
    <property type="entry name" value="TRANSPOSASE IS200-LIKE DOMAIN-CONTAINING PROTEIN"/>
    <property type="match status" value="1"/>
</dbReference>
<accession>A0A0B0EH28</accession>
<dbReference type="GO" id="GO:0006313">
    <property type="term" value="P:DNA transposition"/>
    <property type="evidence" value="ECO:0007669"/>
    <property type="project" value="InterPro"/>
</dbReference>
<feature type="non-terminal residue" evidence="2">
    <location>
        <position position="190"/>
    </location>
</feature>
<gene>
    <name evidence="2" type="ORF">SCABRO_02917</name>
</gene>
<dbReference type="GO" id="GO:0004803">
    <property type="term" value="F:transposase activity"/>
    <property type="evidence" value="ECO:0007669"/>
    <property type="project" value="InterPro"/>
</dbReference>
<organism evidence="2 3">
    <name type="scientific">Candidatus Scalindua brodae</name>
    <dbReference type="NCBI Taxonomy" id="237368"/>
    <lineage>
        <taxon>Bacteria</taxon>
        <taxon>Pseudomonadati</taxon>
        <taxon>Planctomycetota</taxon>
        <taxon>Candidatus Brocadiia</taxon>
        <taxon>Candidatus Brocadiales</taxon>
        <taxon>Candidatus Scalinduaceae</taxon>
        <taxon>Candidatus Scalindua</taxon>
    </lineage>
</organism>
<dbReference type="SUPFAM" id="SSF143422">
    <property type="entry name" value="Transposase IS200-like"/>
    <property type="match status" value="1"/>
</dbReference>
<dbReference type="InterPro" id="IPR036515">
    <property type="entry name" value="Transposase_17_sf"/>
</dbReference>
<sequence length="190" mass="22907">MARPLRIEYPGAWYHFTCRGNERGLIFKDDTDRREFLSILKESLEKYKVFLHGYVLMENHFHLILHTPQGNLNRFAQRFNTAYTVYFNRRNNRTGHLYQGRYKAVLVEKDSYLLALSRYIHLNPVKIKRIKKLPIPEQIDYLRNFKWSSNRGYGLLRYREDIMCYDDVLEYSGGDNKYGRKGYREFVEEG</sequence>
<dbReference type="Pfam" id="PF01797">
    <property type="entry name" value="Y1_Tnp"/>
    <property type="match status" value="1"/>
</dbReference>
<protein>
    <recommendedName>
        <fullName evidence="1">Transposase IS200-like domain-containing protein</fullName>
    </recommendedName>
</protein>
<dbReference type="GO" id="GO:0003677">
    <property type="term" value="F:DNA binding"/>
    <property type="evidence" value="ECO:0007669"/>
    <property type="project" value="InterPro"/>
</dbReference>
<dbReference type="InterPro" id="IPR002686">
    <property type="entry name" value="Transposase_17"/>
</dbReference>
<dbReference type="AlphaFoldDB" id="A0A0B0EH28"/>
<proteinExistence type="predicted"/>
<dbReference type="EMBL" id="JRYO01000208">
    <property type="protein sequence ID" value="KHE91346.1"/>
    <property type="molecule type" value="Genomic_DNA"/>
</dbReference>